<dbReference type="NCBIfam" id="TIGR00046">
    <property type="entry name" value="RsmE family RNA methyltransferase"/>
    <property type="match status" value="1"/>
</dbReference>
<dbReference type="CDD" id="cd18084">
    <property type="entry name" value="RsmE-like"/>
    <property type="match status" value="1"/>
</dbReference>
<proteinExistence type="inferred from homology"/>
<comment type="subcellular location">
    <subcellularLocation>
        <location evidence="1 10">Cytoplasm</location>
    </subcellularLocation>
</comment>
<name>A0A139SLM1_9BACT</name>
<feature type="domain" description="Ribosomal RNA small subunit methyltransferase E methyltransferase" evidence="11">
    <location>
        <begin position="74"/>
        <end position="258"/>
    </location>
</feature>
<keyword evidence="6 10" id="KW-0808">Transferase</keyword>
<dbReference type="Pfam" id="PF20260">
    <property type="entry name" value="PUA_4"/>
    <property type="match status" value="1"/>
</dbReference>
<dbReference type="GO" id="GO:0070042">
    <property type="term" value="F:rRNA (uridine-N3-)-methyltransferase activity"/>
    <property type="evidence" value="ECO:0007669"/>
    <property type="project" value="TreeGrafter"/>
</dbReference>
<reference evidence="13 14" key="1">
    <citation type="submission" date="2016-02" db="EMBL/GenBank/DDBJ databases">
        <authorList>
            <person name="Wen L."/>
            <person name="He K."/>
            <person name="Yang H."/>
        </authorList>
    </citation>
    <scope>NUCLEOTIDE SEQUENCE [LARGE SCALE GENOMIC DNA]</scope>
    <source>
        <strain evidence="13 14">CV41</strain>
    </source>
</reference>
<dbReference type="EC" id="2.1.1.193" evidence="10"/>
<evidence type="ECO:0000259" key="11">
    <source>
        <dbReference type="Pfam" id="PF04452"/>
    </source>
</evidence>
<evidence type="ECO:0000256" key="10">
    <source>
        <dbReference type="PIRNR" id="PIRNR015601"/>
    </source>
</evidence>
<keyword evidence="14" id="KW-1185">Reference proteome</keyword>
<dbReference type="InterPro" id="IPR046886">
    <property type="entry name" value="RsmE_MTase_dom"/>
</dbReference>
<keyword evidence="3 10" id="KW-0963">Cytoplasm</keyword>
<comment type="catalytic activity">
    <reaction evidence="9 10">
        <text>uridine(1498) in 16S rRNA + S-adenosyl-L-methionine = N(3)-methyluridine(1498) in 16S rRNA + S-adenosyl-L-homocysteine + H(+)</text>
        <dbReference type="Rhea" id="RHEA:42920"/>
        <dbReference type="Rhea" id="RHEA-COMP:10283"/>
        <dbReference type="Rhea" id="RHEA-COMP:10284"/>
        <dbReference type="ChEBI" id="CHEBI:15378"/>
        <dbReference type="ChEBI" id="CHEBI:57856"/>
        <dbReference type="ChEBI" id="CHEBI:59789"/>
        <dbReference type="ChEBI" id="CHEBI:65315"/>
        <dbReference type="ChEBI" id="CHEBI:74502"/>
        <dbReference type="EC" id="2.1.1.193"/>
    </reaction>
</comment>
<evidence type="ECO:0000259" key="12">
    <source>
        <dbReference type="Pfam" id="PF20260"/>
    </source>
</evidence>
<dbReference type="SUPFAM" id="SSF75217">
    <property type="entry name" value="alpha/beta knot"/>
    <property type="match status" value="1"/>
</dbReference>
<evidence type="ECO:0000313" key="13">
    <source>
        <dbReference type="EMBL" id="KXU35451.1"/>
    </source>
</evidence>
<evidence type="ECO:0000256" key="2">
    <source>
        <dbReference type="ARBA" id="ARBA00005528"/>
    </source>
</evidence>
<dbReference type="RefSeq" id="WP_068711935.1">
    <property type="nucleotide sequence ID" value="NZ_LSZP01000041.1"/>
</dbReference>
<comment type="similarity">
    <text evidence="2 10">Belongs to the RNA methyltransferase RsmE family.</text>
</comment>
<dbReference type="InterPro" id="IPR029028">
    <property type="entry name" value="Alpha/beta_knot_MTases"/>
</dbReference>
<comment type="caution">
    <text evidence="13">The sequence shown here is derived from an EMBL/GenBank/DDBJ whole genome shotgun (WGS) entry which is preliminary data.</text>
</comment>
<evidence type="ECO:0000313" key="14">
    <source>
        <dbReference type="Proteomes" id="UP000071392"/>
    </source>
</evidence>
<dbReference type="InterPro" id="IPR029026">
    <property type="entry name" value="tRNA_m1G_MTases_N"/>
</dbReference>
<dbReference type="PANTHER" id="PTHR30027">
    <property type="entry name" value="RIBOSOMAL RNA SMALL SUBUNIT METHYLTRANSFERASE E"/>
    <property type="match status" value="1"/>
</dbReference>
<evidence type="ECO:0000256" key="5">
    <source>
        <dbReference type="ARBA" id="ARBA00022603"/>
    </source>
</evidence>
<dbReference type="SUPFAM" id="SSF88697">
    <property type="entry name" value="PUA domain-like"/>
    <property type="match status" value="1"/>
</dbReference>
<dbReference type="OrthoDB" id="9815641at2"/>
<dbReference type="Gene3D" id="3.40.1280.10">
    <property type="match status" value="1"/>
</dbReference>
<dbReference type="Proteomes" id="UP000071392">
    <property type="component" value="Unassembled WGS sequence"/>
</dbReference>
<dbReference type="PANTHER" id="PTHR30027:SF3">
    <property type="entry name" value="16S RRNA (URACIL(1498)-N(3))-METHYLTRANSFERASE"/>
    <property type="match status" value="1"/>
</dbReference>
<dbReference type="EMBL" id="LSZP01000041">
    <property type="protein sequence ID" value="KXU35451.1"/>
    <property type="molecule type" value="Genomic_DNA"/>
</dbReference>
<evidence type="ECO:0000256" key="8">
    <source>
        <dbReference type="ARBA" id="ARBA00025699"/>
    </source>
</evidence>
<dbReference type="AlphaFoldDB" id="A0A139SLM1"/>
<dbReference type="Pfam" id="PF04452">
    <property type="entry name" value="Methyltrans_RNA"/>
    <property type="match status" value="1"/>
</dbReference>
<dbReference type="InterPro" id="IPR015947">
    <property type="entry name" value="PUA-like_sf"/>
</dbReference>
<dbReference type="STRING" id="1548208.AXK12_05155"/>
<evidence type="ECO:0000256" key="1">
    <source>
        <dbReference type="ARBA" id="ARBA00004496"/>
    </source>
</evidence>
<dbReference type="InterPro" id="IPR006700">
    <property type="entry name" value="RsmE"/>
</dbReference>
<dbReference type="PIRSF" id="PIRSF015601">
    <property type="entry name" value="MTase_slr0722"/>
    <property type="match status" value="1"/>
</dbReference>
<evidence type="ECO:0000256" key="4">
    <source>
        <dbReference type="ARBA" id="ARBA00022552"/>
    </source>
</evidence>
<dbReference type="InterPro" id="IPR046887">
    <property type="entry name" value="RsmE_PUA-like"/>
</dbReference>
<sequence>MPDFRVFCEPTSAEPTALTLSPEESRHLVAVNRARLGDTVVAFDGRGNEWIGELTDTSKAAAVLRVRFAQKIPPLPYTITLGQALPKGDSMERIVRKATEIGCARIVPLESERTQVHLAPDRQDKKHDKWRTAALEAAKQCGNAYLPEIAPLQTATAFMEATASTSAQSFQSRYDLKLIASLQPGAKSLKAQLADFAAAHSNDTAQARPKNVLWLIGPEGDFTPAEMSAAASCGFQPVTLGPLVLRCETAAIYALSILSYELQNA</sequence>
<feature type="domain" description="Ribosomal RNA small subunit methyltransferase E PUA-like" evidence="12">
    <location>
        <begin position="21"/>
        <end position="65"/>
    </location>
</feature>
<evidence type="ECO:0000256" key="6">
    <source>
        <dbReference type="ARBA" id="ARBA00022679"/>
    </source>
</evidence>
<keyword evidence="5 10" id="KW-0489">Methyltransferase</keyword>
<evidence type="ECO:0000256" key="3">
    <source>
        <dbReference type="ARBA" id="ARBA00022490"/>
    </source>
</evidence>
<comment type="function">
    <text evidence="8 10">Specifically methylates the N3 position of the uracil ring of uridine 1498 (m3U1498) in 16S rRNA. Acts on the fully assembled 30S ribosomal subunit.</text>
</comment>
<accession>A0A139SLM1</accession>
<organism evidence="13 14">
    <name type="scientific">Cephaloticoccus capnophilus</name>
    <dbReference type="NCBI Taxonomy" id="1548208"/>
    <lineage>
        <taxon>Bacteria</taxon>
        <taxon>Pseudomonadati</taxon>
        <taxon>Verrucomicrobiota</taxon>
        <taxon>Opitutia</taxon>
        <taxon>Opitutales</taxon>
        <taxon>Opitutaceae</taxon>
        <taxon>Cephaloticoccus</taxon>
    </lineage>
</organism>
<dbReference type="GO" id="GO:0070475">
    <property type="term" value="P:rRNA base methylation"/>
    <property type="evidence" value="ECO:0007669"/>
    <property type="project" value="TreeGrafter"/>
</dbReference>
<protein>
    <recommendedName>
        <fullName evidence="10">Ribosomal RNA small subunit methyltransferase E</fullName>
        <ecNumber evidence="10">2.1.1.193</ecNumber>
    </recommendedName>
</protein>
<evidence type="ECO:0000256" key="9">
    <source>
        <dbReference type="ARBA" id="ARBA00047944"/>
    </source>
</evidence>
<keyword evidence="4 10" id="KW-0698">rRNA processing</keyword>
<keyword evidence="7 10" id="KW-0949">S-adenosyl-L-methionine</keyword>
<evidence type="ECO:0000256" key="7">
    <source>
        <dbReference type="ARBA" id="ARBA00022691"/>
    </source>
</evidence>
<gene>
    <name evidence="13" type="ORF">AXK12_05155</name>
</gene>
<dbReference type="GO" id="GO:0005737">
    <property type="term" value="C:cytoplasm"/>
    <property type="evidence" value="ECO:0007669"/>
    <property type="project" value="UniProtKB-SubCell"/>
</dbReference>